<dbReference type="Gene3D" id="2.40.128.20">
    <property type="match status" value="1"/>
</dbReference>
<dbReference type="InterPro" id="IPR012674">
    <property type="entry name" value="Calycin"/>
</dbReference>
<dbReference type="EMBL" id="GBRD01006913">
    <property type="protein sequence ID" value="JAG58908.1"/>
    <property type="molecule type" value="Transcribed_RNA"/>
</dbReference>
<organism evidence="1">
    <name type="scientific">Lygus hesperus</name>
    <name type="common">Western plant bug</name>
    <dbReference type="NCBI Taxonomy" id="30085"/>
    <lineage>
        <taxon>Eukaryota</taxon>
        <taxon>Metazoa</taxon>
        <taxon>Ecdysozoa</taxon>
        <taxon>Arthropoda</taxon>
        <taxon>Hexapoda</taxon>
        <taxon>Insecta</taxon>
        <taxon>Pterygota</taxon>
        <taxon>Neoptera</taxon>
        <taxon>Paraneoptera</taxon>
        <taxon>Hemiptera</taxon>
        <taxon>Heteroptera</taxon>
        <taxon>Panheteroptera</taxon>
        <taxon>Cimicomorpha</taxon>
        <taxon>Miridae</taxon>
        <taxon>Mirini</taxon>
        <taxon>Lygus</taxon>
    </lineage>
</organism>
<gene>
    <name evidence="1" type="primary">ruvA_5</name>
    <name evidence="1" type="ORF">CM83_16334</name>
    <name evidence="3" type="ORF">g.10932</name>
</gene>
<accession>A0A0A9ZBW2</accession>
<reference evidence="3" key="4">
    <citation type="journal article" date="2016" name="Gigascience">
        <title>De novo construction of an expanded transcriptome assembly for the western tarnished plant bug, Lygus hesperus.</title>
        <authorList>
            <person name="Tassone E.E."/>
            <person name="Geib S.M."/>
            <person name="Hall B."/>
            <person name="Fabrick J.A."/>
            <person name="Brent C.S."/>
            <person name="Hull J.J."/>
        </authorList>
    </citation>
    <scope>NUCLEOTIDE SEQUENCE</scope>
</reference>
<protein>
    <submittedName>
        <fullName evidence="1">Holliday junction ATP-dependent DNA helicase RuvA</fullName>
    </submittedName>
</protein>
<reference evidence="2" key="3">
    <citation type="submission" date="2014-09" db="EMBL/GenBank/DDBJ databases">
        <authorList>
            <person name="Magalhaes I.L.F."/>
            <person name="Oliveira U."/>
            <person name="Santos F.R."/>
            <person name="Vidigal T.H.D.A."/>
            <person name="Brescovit A.D."/>
            <person name="Santos A.J."/>
        </authorList>
    </citation>
    <scope>NUCLEOTIDE SEQUENCE</scope>
</reference>
<sequence length="221" mass="24431">MLPFADHSPLPNTRSCISRPSLCLPSTSCIFAMMYVLSCILLSLSGASAINYYEAQELGPCPHVLPSEDVTLEQLKGKWHLSVVVLDATKDDIEENSVCVNGEVFLHNATHMKHVWDMYTPHRQELPVGTIELSMDVLRPGVWTVQTPLGSQMSGFLFGYDLDLAMAAFCGWQNGQQVHLFTAAVTREGVLTAALRLKMSSILLDNGYEPSTTKLVVWNKC</sequence>
<dbReference type="EMBL" id="GBHO01001680">
    <property type="protein sequence ID" value="JAG41924.1"/>
    <property type="molecule type" value="Transcribed_RNA"/>
</dbReference>
<dbReference type="GO" id="GO:0004386">
    <property type="term" value="F:helicase activity"/>
    <property type="evidence" value="ECO:0007669"/>
    <property type="project" value="UniProtKB-KW"/>
</dbReference>
<keyword evidence="1" id="KW-0347">Helicase</keyword>
<proteinExistence type="predicted"/>
<keyword evidence="1" id="KW-0067">ATP-binding</keyword>
<name>A0A0A9ZBW2_LYGHE</name>
<reference evidence="1" key="2">
    <citation type="submission" date="2014-07" db="EMBL/GenBank/DDBJ databases">
        <authorList>
            <person name="Hull J."/>
        </authorList>
    </citation>
    <scope>NUCLEOTIDE SEQUENCE</scope>
</reference>
<evidence type="ECO:0000313" key="1">
    <source>
        <dbReference type="EMBL" id="JAG41924.1"/>
    </source>
</evidence>
<evidence type="ECO:0000313" key="2">
    <source>
        <dbReference type="EMBL" id="JAG58908.1"/>
    </source>
</evidence>
<dbReference type="SUPFAM" id="SSF50814">
    <property type="entry name" value="Lipocalins"/>
    <property type="match status" value="1"/>
</dbReference>
<dbReference type="AlphaFoldDB" id="A0A0A9ZBW2"/>
<keyword evidence="1" id="KW-0378">Hydrolase</keyword>
<evidence type="ECO:0000313" key="3">
    <source>
        <dbReference type="EMBL" id="JAQ09558.1"/>
    </source>
</evidence>
<reference evidence="1" key="1">
    <citation type="journal article" date="2014" name="PLoS ONE">
        <title>Transcriptome-Based Identification of ABC Transporters in the Western Tarnished Plant Bug Lygus hesperus.</title>
        <authorList>
            <person name="Hull J.J."/>
            <person name="Chaney K."/>
            <person name="Geib S.M."/>
            <person name="Fabrick J.A."/>
            <person name="Brent C.S."/>
            <person name="Walsh D."/>
            <person name="Lavine L.C."/>
        </authorList>
    </citation>
    <scope>NUCLEOTIDE SEQUENCE</scope>
</reference>
<keyword evidence="1" id="KW-0547">Nucleotide-binding</keyword>
<dbReference type="EMBL" id="GDHC01009071">
    <property type="protein sequence ID" value="JAQ09558.1"/>
    <property type="molecule type" value="Transcribed_RNA"/>
</dbReference>